<gene>
    <name evidence="1" type="ORF">K488DRAFT_85121</name>
</gene>
<name>A0ACB8QNE4_9AGAM</name>
<comment type="caution">
    <text evidence="1">The sequence shown here is derived from an EMBL/GenBank/DDBJ whole genome shotgun (WGS) entry which is preliminary data.</text>
</comment>
<evidence type="ECO:0000313" key="2">
    <source>
        <dbReference type="Proteomes" id="UP000814128"/>
    </source>
</evidence>
<protein>
    <submittedName>
        <fullName evidence="1">Uncharacterized protein</fullName>
    </submittedName>
</protein>
<proteinExistence type="predicted"/>
<keyword evidence="2" id="KW-1185">Reference proteome</keyword>
<dbReference type="EMBL" id="MU273525">
    <property type="protein sequence ID" value="KAI0033200.1"/>
    <property type="molecule type" value="Genomic_DNA"/>
</dbReference>
<dbReference type="Proteomes" id="UP000814128">
    <property type="component" value="Unassembled WGS sequence"/>
</dbReference>
<evidence type="ECO:0000313" key="1">
    <source>
        <dbReference type="EMBL" id="KAI0033200.1"/>
    </source>
</evidence>
<accession>A0ACB8QNE4</accession>
<reference evidence="1" key="1">
    <citation type="submission" date="2021-02" db="EMBL/GenBank/DDBJ databases">
        <authorList>
            <consortium name="DOE Joint Genome Institute"/>
            <person name="Ahrendt S."/>
            <person name="Looney B.P."/>
            <person name="Miyauchi S."/>
            <person name="Morin E."/>
            <person name="Drula E."/>
            <person name="Courty P.E."/>
            <person name="Chicoki N."/>
            <person name="Fauchery L."/>
            <person name="Kohler A."/>
            <person name="Kuo A."/>
            <person name="Labutti K."/>
            <person name="Pangilinan J."/>
            <person name="Lipzen A."/>
            <person name="Riley R."/>
            <person name="Andreopoulos W."/>
            <person name="He G."/>
            <person name="Johnson J."/>
            <person name="Barry K.W."/>
            <person name="Grigoriev I.V."/>
            <person name="Nagy L."/>
            <person name="Hibbett D."/>
            <person name="Henrissat B."/>
            <person name="Matheny P.B."/>
            <person name="Labbe J."/>
            <person name="Martin F."/>
        </authorList>
    </citation>
    <scope>NUCLEOTIDE SEQUENCE</scope>
    <source>
        <strain evidence="1">EC-137</strain>
    </source>
</reference>
<sequence>MHFTTLPLFASVALANTVMRQSAPHLSTRSLITRQTSTGCTSICSPVVTALDTCTSALTCCSTSEVSAVNACLSCLASNGAASADVETIAGDYIQGCAALGVTISSGGSTSTVLSLTAGTGSSATQSFASGFAPATSELATFTISAVLPSASTSTSGPSSTDSPSSTSSGSNGSTSSGSSGSTSSSSSGSSGSSSSGSSSSIPGLVGSGSAPVFAPSALGTVAIAIAAGALVFGTA</sequence>
<organism evidence="1 2">
    <name type="scientific">Vararia minispora EC-137</name>
    <dbReference type="NCBI Taxonomy" id="1314806"/>
    <lineage>
        <taxon>Eukaryota</taxon>
        <taxon>Fungi</taxon>
        <taxon>Dikarya</taxon>
        <taxon>Basidiomycota</taxon>
        <taxon>Agaricomycotina</taxon>
        <taxon>Agaricomycetes</taxon>
        <taxon>Russulales</taxon>
        <taxon>Lachnocladiaceae</taxon>
        <taxon>Vararia</taxon>
    </lineage>
</organism>
<reference evidence="1" key="2">
    <citation type="journal article" date="2022" name="New Phytol.">
        <title>Evolutionary transition to the ectomycorrhizal habit in the genomes of a hyperdiverse lineage of mushroom-forming fungi.</title>
        <authorList>
            <person name="Looney B."/>
            <person name="Miyauchi S."/>
            <person name="Morin E."/>
            <person name="Drula E."/>
            <person name="Courty P.E."/>
            <person name="Kohler A."/>
            <person name="Kuo A."/>
            <person name="LaButti K."/>
            <person name="Pangilinan J."/>
            <person name="Lipzen A."/>
            <person name="Riley R."/>
            <person name="Andreopoulos W."/>
            <person name="He G."/>
            <person name="Johnson J."/>
            <person name="Nolan M."/>
            <person name="Tritt A."/>
            <person name="Barry K.W."/>
            <person name="Grigoriev I.V."/>
            <person name="Nagy L.G."/>
            <person name="Hibbett D."/>
            <person name="Henrissat B."/>
            <person name="Matheny P.B."/>
            <person name="Labbe J."/>
            <person name="Martin F.M."/>
        </authorList>
    </citation>
    <scope>NUCLEOTIDE SEQUENCE</scope>
    <source>
        <strain evidence="1">EC-137</strain>
    </source>
</reference>